<protein>
    <submittedName>
        <fullName evidence="5">Transcriptional regulator NanR</fullName>
    </submittedName>
</protein>
<dbReference type="PANTHER" id="PTHR43537">
    <property type="entry name" value="TRANSCRIPTIONAL REGULATOR, GNTR FAMILY"/>
    <property type="match status" value="1"/>
</dbReference>
<dbReference type="PANTHER" id="PTHR43537:SF53">
    <property type="entry name" value="HTH-TYPE TRANSCRIPTIONAL REPRESSOR NANR"/>
    <property type="match status" value="1"/>
</dbReference>
<name>A0ABV9YZ49_9HYPH</name>
<dbReference type="InterPro" id="IPR036390">
    <property type="entry name" value="WH_DNA-bd_sf"/>
</dbReference>
<evidence type="ECO:0000256" key="2">
    <source>
        <dbReference type="ARBA" id="ARBA00023125"/>
    </source>
</evidence>
<evidence type="ECO:0000313" key="6">
    <source>
        <dbReference type="Proteomes" id="UP001595796"/>
    </source>
</evidence>
<dbReference type="Pfam" id="PF00392">
    <property type="entry name" value="GntR"/>
    <property type="match status" value="1"/>
</dbReference>
<evidence type="ECO:0000313" key="5">
    <source>
        <dbReference type="EMBL" id="MFC5067116.1"/>
    </source>
</evidence>
<dbReference type="Proteomes" id="UP001595796">
    <property type="component" value="Unassembled WGS sequence"/>
</dbReference>
<dbReference type="CDD" id="cd07377">
    <property type="entry name" value="WHTH_GntR"/>
    <property type="match status" value="1"/>
</dbReference>
<organism evidence="5 6">
    <name type="scientific">Flaviflagellibacter deserti</name>
    <dbReference type="NCBI Taxonomy" id="2267266"/>
    <lineage>
        <taxon>Bacteria</taxon>
        <taxon>Pseudomonadati</taxon>
        <taxon>Pseudomonadota</taxon>
        <taxon>Alphaproteobacteria</taxon>
        <taxon>Hyphomicrobiales</taxon>
        <taxon>Flaviflagellibacter</taxon>
    </lineage>
</organism>
<dbReference type="EMBL" id="JBHSJF010000003">
    <property type="protein sequence ID" value="MFC5067116.1"/>
    <property type="molecule type" value="Genomic_DNA"/>
</dbReference>
<dbReference type="SMART" id="SM00895">
    <property type="entry name" value="FCD"/>
    <property type="match status" value="1"/>
</dbReference>
<sequence>MEPRITDVSETIVRRKLSHEVFDRLKAMITTGELAPGDAMPSERDLMERFGVGRPAIREAMQALANNGLLAISHGERARVRQLSARSLFEQVDLTANMLLSASPASLEHLKQARRFFERAMVREAAANATSEDVNRLLETLDQQTKGVSDPHAFISADMRFHTQIAAISGNPIFEAVSEAMLGWLRRYHTEMLLWSGKENLTLVEHRQIIEYIEQHDPDQAEAVMIKHLDRSSALYTHPA</sequence>
<gene>
    <name evidence="5" type="ORF">ACFPFW_03695</name>
</gene>
<dbReference type="Gene3D" id="1.10.10.10">
    <property type="entry name" value="Winged helix-like DNA-binding domain superfamily/Winged helix DNA-binding domain"/>
    <property type="match status" value="1"/>
</dbReference>
<keyword evidence="2" id="KW-0238">DNA-binding</keyword>
<evidence type="ECO:0000259" key="4">
    <source>
        <dbReference type="PROSITE" id="PS50949"/>
    </source>
</evidence>
<dbReference type="Gene3D" id="1.20.120.530">
    <property type="entry name" value="GntR ligand-binding domain-like"/>
    <property type="match status" value="1"/>
</dbReference>
<accession>A0ABV9YZ49</accession>
<dbReference type="PROSITE" id="PS50949">
    <property type="entry name" value="HTH_GNTR"/>
    <property type="match status" value="1"/>
</dbReference>
<dbReference type="InterPro" id="IPR008920">
    <property type="entry name" value="TF_FadR/GntR_C"/>
</dbReference>
<keyword evidence="1" id="KW-0805">Transcription regulation</keyword>
<dbReference type="PRINTS" id="PR00035">
    <property type="entry name" value="HTHGNTR"/>
</dbReference>
<evidence type="ECO:0000256" key="1">
    <source>
        <dbReference type="ARBA" id="ARBA00023015"/>
    </source>
</evidence>
<dbReference type="SMART" id="SM00345">
    <property type="entry name" value="HTH_GNTR"/>
    <property type="match status" value="1"/>
</dbReference>
<comment type="caution">
    <text evidence="5">The sequence shown here is derived from an EMBL/GenBank/DDBJ whole genome shotgun (WGS) entry which is preliminary data.</text>
</comment>
<dbReference type="InterPro" id="IPR000524">
    <property type="entry name" value="Tscrpt_reg_HTH_GntR"/>
</dbReference>
<dbReference type="SUPFAM" id="SSF48008">
    <property type="entry name" value="GntR ligand-binding domain-like"/>
    <property type="match status" value="1"/>
</dbReference>
<proteinExistence type="predicted"/>
<reference evidence="6" key="1">
    <citation type="journal article" date="2019" name="Int. J. Syst. Evol. Microbiol.">
        <title>The Global Catalogue of Microorganisms (GCM) 10K type strain sequencing project: providing services to taxonomists for standard genome sequencing and annotation.</title>
        <authorList>
            <consortium name="The Broad Institute Genomics Platform"/>
            <consortium name="The Broad Institute Genome Sequencing Center for Infectious Disease"/>
            <person name="Wu L."/>
            <person name="Ma J."/>
        </authorList>
    </citation>
    <scope>NUCLEOTIDE SEQUENCE [LARGE SCALE GENOMIC DNA]</scope>
    <source>
        <strain evidence="6">CGMCC 1.16444</strain>
    </source>
</reference>
<keyword evidence="6" id="KW-1185">Reference proteome</keyword>
<evidence type="ECO:0000256" key="3">
    <source>
        <dbReference type="ARBA" id="ARBA00023163"/>
    </source>
</evidence>
<dbReference type="Pfam" id="PF07729">
    <property type="entry name" value="FCD"/>
    <property type="match status" value="1"/>
</dbReference>
<dbReference type="InterPro" id="IPR036388">
    <property type="entry name" value="WH-like_DNA-bd_sf"/>
</dbReference>
<dbReference type="NCBIfam" id="NF003011">
    <property type="entry name" value="PRK03837.1"/>
    <property type="match status" value="1"/>
</dbReference>
<feature type="domain" description="HTH gntR-type" evidence="4">
    <location>
        <begin position="15"/>
        <end position="83"/>
    </location>
</feature>
<dbReference type="SUPFAM" id="SSF46785">
    <property type="entry name" value="Winged helix' DNA-binding domain"/>
    <property type="match status" value="1"/>
</dbReference>
<keyword evidence="3" id="KW-0804">Transcription</keyword>
<dbReference type="RefSeq" id="WP_379769496.1">
    <property type="nucleotide sequence ID" value="NZ_JBHSJF010000003.1"/>
</dbReference>
<dbReference type="InterPro" id="IPR011711">
    <property type="entry name" value="GntR_C"/>
</dbReference>